<comment type="caution">
    <text evidence="1">The sequence shown here is derived from an EMBL/GenBank/DDBJ whole genome shotgun (WGS) entry which is preliminary data.</text>
</comment>
<accession>A0A840J2N6</accession>
<protein>
    <submittedName>
        <fullName evidence="1">Uncharacterized protein</fullName>
    </submittedName>
</protein>
<dbReference type="Proteomes" id="UP000581769">
    <property type="component" value="Unassembled WGS sequence"/>
</dbReference>
<proteinExistence type="predicted"/>
<name>A0A840J2N6_9PSEU</name>
<evidence type="ECO:0000313" key="1">
    <source>
        <dbReference type="EMBL" id="MBB4687678.1"/>
    </source>
</evidence>
<dbReference type="EMBL" id="JACHMG010000001">
    <property type="protein sequence ID" value="MBB4687678.1"/>
    <property type="molecule type" value="Genomic_DNA"/>
</dbReference>
<evidence type="ECO:0000313" key="2">
    <source>
        <dbReference type="Proteomes" id="UP000581769"/>
    </source>
</evidence>
<dbReference type="AlphaFoldDB" id="A0A840J2N6"/>
<sequence>MLLIGTILAFAMSSGSGGTGAPAGLLLWGLLMQAVLRPVHNPELRAAFGMPPVRPRQKKPTK</sequence>
<organism evidence="1 2">
    <name type="scientific">Amycolatopsis jiangsuensis</name>
    <dbReference type="NCBI Taxonomy" id="1181879"/>
    <lineage>
        <taxon>Bacteria</taxon>
        <taxon>Bacillati</taxon>
        <taxon>Actinomycetota</taxon>
        <taxon>Actinomycetes</taxon>
        <taxon>Pseudonocardiales</taxon>
        <taxon>Pseudonocardiaceae</taxon>
        <taxon>Amycolatopsis</taxon>
    </lineage>
</organism>
<keyword evidence="2" id="KW-1185">Reference proteome</keyword>
<reference evidence="1 2" key="1">
    <citation type="submission" date="2020-08" db="EMBL/GenBank/DDBJ databases">
        <title>Sequencing the genomes of 1000 actinobacteria strains.</title>
        <authorList>
            <person name="Klenk H.-P."/>
        </authorList>
    </citation>
    <scope>NUCLEOTIDE SEQUENCE [LARGE SCALE GENOMIC DNA]</scope>
    <source>
        <strain evidence="1 2">DSM 45859</strain>
    </source>
</reference>
<gene>
    <name evidence="1" type="ORF">BJY18_005163</name>
</gene>
<dbReference type="RefSeq" id="WP_184782484.1">
    <property type="nucleotide sequence ID" value="NZ_JACHMG010000001.1"/>
</dbReference>